<evidence type="ECO:0008006" key="3">
    <source>
        <dbReference type="Google" id="ProtNLM"/>
    </source>
</evidence>
<dbReference type="RefSeq" id="XP_022478098.1">
    <property type="nucleotide sequence ID" value="XM_022615433.1"/>
</dbReference>
<dbReference type="OrthoDB" id="4848038at2759"/>
<name>A0A1G4BHZ4_9PEZI</name>
<dbReference type="EMBL" id="MJBS01000023">
    <property type="protein sequence ID" value="OHF00956.1"/>
    <property type="molecule type" value="Genomic_DNA"/>
</dbReference>
<protein>
    <recommendedName>
        <fullName evidence="3">F-box domain-containing protein</fullName>
    </recommendedName>
</protein>
<proteinExistence type="predicted"/>
<comment type="caution">
    <text evidence="1">The sequence shown here is derived from an EMBL/GenBank/DDBJ whole genome shotgun (WGS) entry which is preliminary data.</text>
</comment>
<evidence type="ECO:0000313" key="2">
    <source>
        <dbReference type="Proteomes" id="UP000176998"/>
    </source>
</evidence>
<dbReference type="GeneID" id="34556943"/>
<dbReference type="Proteomes" id="UP000176998">
    <property type="component" value="Unassembled WGS sequence"/>
</dbReference>
<keyword evidence="2" id="KW-1185">Reference proteome</keyword>
<evidence type="ECO:0000313" key="1">
    <source>
        <dbReference type="EMBL" id="OHF00956.1"/>
    </source>
</evidence>
<sequence length="500" mass="55960">MAGATFSTMPNELVRMIVNWCKNGQDARRLCLVDKKTSPSAQHHLYHCITFVPGNFLRLIFLVRTLVENPNLRGLIRHVDFCLGWDARMYPYSMNAPFILSDWHNLVFDESKLSVCESQLLLLCRVNSATGSRLQSPKVVGSIMGLLLCLFNSVVQLTLTQLGIDFLEMQLMGFGQMLVSAIRGGDPVKQTFCPKLKSLFLRPSCQHTRISRYYGKNFQLIQFFLAHPTLEAFTSRYDIGSWDFLDTLGDGTPLSIKKLMILRTKTNALTLSKVLRRCPKLTHLYVDVDAGRMESANGHGQPLEQELGAVISGSCPGVEEISLHIPGHGVYKFFGPYADLEISPFLKSLSNLPDLKVLRIGVALCAFRSESLPDCASWIPHLLPPQAHSLFLDGTFSQEHLSKEPYLAGMRSLILNLCGSHQENQLRFNNLVITVHFGSDKVWNDISRDARAHGAGTAFRLMIILDPSMFGLLWENSNDIPALMSPQVRRGRVLLDSGLI</sequence>
<reference evidence="1 2" key="1">
    <citation type="submission" date="2016-09" db="EMBL/GenBank/DDBJ databases">
        <authorList>
            <person name="Capua I."/>
            <person name="De Benedictis P."/>
            <person name="Joannis T."/>
            <person name="Lombin L.H."/>
            <person name="Cattoli G."/>
        </authorList>
    </citation>
    <scope>NUCLEOTIDE SEQUENCE [LARGE SCALE GENOMIC DNA]</scope>
    <source>
        <strain evidence="1 2">IMI 309357</strain>
    </source>
</reference>
<dbReference type="AlphaFoldDB" id="A0A1G4BHZ4"/>
<organism evidence="1 2">
    <name type="scientific">Colletotrichum orchidophilum</name>
    <dbReference type="NCBI Taxonomy" id="1209926"/>
    <lineage>
        <taxon>Eukaryota</taxon>
        <taxon>Fungi</taxon>
        <taxon>Dikarya</taxon>
        <taxon>Ascomycota</taxon>
        <taxon>Pezizomycotina</taxon>
        <taxon>Sordariomycetes</taxon>
        <taxon>Hypocreomycetidae</taxon>
        <taxon>Glomerellales</taxon>
        <taxon>Glomerellaceae</taxon>
        <taxon>Colletotrichum</taxon>
    </lineage>
</organism>
<accession>A0A1G4BHZ4</accession>
<gene>
    <name evidence="1" type="ORF">CORC01_03784</name>
</gene>